<feature type="chain" id="PRO_5047295612" evidence="2">
    <location>
        <begin position="31"/>
        <end position="244"/>
    </location>
</feature>
<evidence type="ECO:0000256" key="1">
    <source>
        <dbReference type="SAM" id="MobiDB-lite"/>
    </source>
</evidence>
<feature type="signal peptide" evidence="2">
    <location>
        <begin position="1"/>
        <end position="30"/>
    </location>
</feature>
<feature type="domain" description="DUF4232" evidence="3">
    <location>
        <begin position="105"/>
        <end position="235"/>
    </location>
</feature>
<sequence length="244" mass="24574">MAPHHARSARRTASVRPALATLAVAAALLAAGCGQSSSPSGSVSPSDGAGSSRPADPSPGTKGESAAGDGAAGSAAPSSAPATAPSPEGEGTTGPSRQAAGFPWCSPGALSVALREMEPAAGNRYAALVFTNTSNEPCRTSGWPGLQLTSDAGRTIPTDTERDRSVRSRPLTLKPDDRAWSRLHWTVVPGTGDPADGACPEPGALRVIPPDERGQLTADWKLGTVCGAGEIEATALRTGEGPRH</sequence>
<organism evidence="4 5">
    <name type="scientific">Streptomyces iconiensis</name>
    <dbReference type="NCBI Taxonomy" id="1384038"/>
    <lineage>
        <taxon>Bacteria</taxon>
        <taxon>Bacillati</taxon>
        <taxon>Actinomycetota</taxon>
        <taxon>Actinomycetes</taxon>
        <taxon>Kitasatosporales</taxon>
        <taxon>Streptomycetaceae</taxon>
        <taxon>Streptomyces</taxon>
    </lineage>
</organism>
<evidence type="ECO:0000313" key="4">
    <source>
        <dbReference type="EMBL" id="MDJ1135694.1"/>
    </source>
</evidence>
<gene>
    <name evidence="4" type="ORF">NMN56_027820</name>
</gene>
<name>A0ABT7A2Y7_9ACTN</name>
<accession>A0ABT7A2Y7</accession>
<feature type="region of interest" description="Disordered" evidence="1">
    <location>
        <begin position="137"/>
        <end position="166"/>
    </location>
</feature>
<evidence type="ECO:0000259" key="3">
    <source>
        <dbReference type="Pfam" id="PF14016"/>
    </source>
</evidence>
<reference evidence="4 5" key="1">
    <citation type="submission" date="2023-05" db="EMBL/GenBank/DDBJ databases">
        <title>Streptantibioticus silvisoli sp. nov., acidotolerant actinomycetes 1 from pine litter.</title>
        <authorList>
            <person name="Swiecimska M."/>
            <person name="Golinska P."/>
            <person name="Sangal V."/>
            <person name="Wachnowicz B."/>
            <person name="Goodfellow M."/>
        </authorList>
    </citation>
    <scope>NUCLEOTIDE SEQUENCE [LARGE SCALE GENOMIC DNA]</scope>
    <source>
        <strain evidence="4 5">DSM 42109</strain>
    </source>
</reference>
<keyword evidence="5" id="KW-1185">Reference proteome</keyword>
<keyword evidence="2" id="KW-0732">Signal</keyword>
<dbReference type="EMBL" id="JANCPR020000031">
    <property type="protein sequence ID" value="MDJ1135694.1"/>
    <property type="molecule type" value="Genomic_DNA"/>
</dbReference>
<dbReference type="Proteomes" id="UP001214441">
    <property type="component" value="Unassembled WGS sequence"/>
</dbReference>
<dbReference type="InterPro" id="IPR025326">
    <property type="entry name" value="DUF4232"/>
</dbReference>
<dbReference type="RefSeq" id="WP_274046379.1">
    <property type="nucleotide sequence ID" value="NZ_JANCPR020000031.1"/>
</dbReference>
<feature type="region of interest" description="Disordered" evidence="1">
    <location>
        <begin position="33"/>
        <end position="102"/>
    </location>
</feature>
<comment type="caution">
    <text evidence="4">The sequence shown here is derived from an EMBL/GenBank/DDBJ whole genome shotgun (WGS) entry which is preliminary data.</text>
</comment>
<evidence type="ECO:0000256" key="2">
    <source>
        <dbReference type="SAM" id="SignalP"/>
    </source>
</evidence>
<proteinExistence type="predicted"/>
<protein>
    <submittedName>
        <fullName evidence="4">DUF4232 domain-containing protein</fullName>
    </submittedName>
</protein>
<dbReference type="PROSITE" id="PS51257">
    <property type="entry name" value="PROKAR_LIPOPROTEIN"/>
    <property type="match status" value="1"/>
</dbReference>
<feature type="compositionally biased region" description="Low complexity" evidence="1">
    <location>
        <begin position="63"/>
        <end position="90"/>
    </location>
</feature>
<dbReference type="Pfam" id="PF14016">
    <property type="entry name" value="DUF4232"/>
    <property type="match status" value="1"/>
</dbReference>
<evidence type="ECO:0000313" key="5">
    <source>
        <dbReference type="Proteomes" id="UP001214441"/>
    </source>
</evidence>
<feature type="compositionally biased region" description="Low complexity" evidence="1">
    <location>
        <begin position="33"/>
        <end position="52"/>
    </location>
</feature>